<dbReference type="GO" id="GO:0003887">
    <property type="term" value="F:DNA-directed DNA polymerase activity"/>
    <property type="evidence" value="ECO:0007669"/>
    <property type="project" value="UniProtKB-UniRule"/>
</dbReference>
<keyword evidence="6 8" id="KW-0808">Transferase</keyword>
<dbReference type="GO" id="GO:0042276">
    <property type="term" value="P:error-prone translesion synthesis"/>
    <property type="evidence" value="ECO:0007669"/>
    <property type="project" value="TreeGrafter"/>
</dbReference>
<keyword evidence="5 6" id="KW-0239">DNA-directed DNA polymerase</keyword>
<keyword evidence="6" id="KW-0963">Cytoplasm</keyword>
<evidence type="ECO:0000256" key="4">
    <source>
        <dbReference type="ARBA" id="ARBA00022763"/>
    </source>
</evidence>
<organism evidence="8">
    <name type="scientific">Flavonifractor plautii</name>
    <name type="common">Fusobacterium plautii</name>
    <dbReference type="NCBI Taxonomy" id="292800"/>
    <lineage>
        <taxon>Bacteria</taxon>
        <taxon>Bacillati</taxon>
        <taxon>Bacillota</taxon>
        <taxon>Clostridia</taxon>
        <taxon>Eubacteriales</taxon>
        <taxon>Oscillospiraceae</taxon>
        <taxon>Flavonifractor</taxon>
    </lineage>
</organism>
<accession>A0A6N3DB58</accession>
<reference evidence="8" key="1">
    <citation type="submission" date="2019-11" db="EMBL/GenBank/DDBJ databases">
        <authorList>
            <person name="Feng L."/>
        </authorList>
    </citation>
    <scope>NUCLEOTIDE SEQUENCE</scope>
    <source>
        <strain evidence="8">FplautiiLFYP42</strain>
    </source>
</reference>
<dbReference type="AlphaFoldDB" id="A0A6N3DB58"/>
<feature type="active site" evidence="6">
    <location>
        <position position="106"/>
    </location>
</feature>
<dbReference type="CDD" id="cd03586">
    <property type="entry name" value="PolY_Pol_IV_kappa"/>
    <property type="match status" value="1"/>
</dbReference>
<comment type="subcellular location">
    <subcellularLocation>
        <location evidence="6">Cytoplasm</location>
    </subcellularLocation>
</comment>
<dbReference type="Gene3D" id="3.30.1490.100">
    <property type="entry name" value="DNA polymerase, Y-family, little finger domain"/>
    <property type="match status" value="1"/>
</dbReference>
<feature type="domain" description="UmuC" evidence="7">
    <location>
        <begin position="5"/>
        <end position="188"/>
    </location>
</feature>
<dbReference type="GO" id="GO:0000287">
    <property type="term" value="F:magnesium ion binding"/>
    <property type="evidence" value="ECO:0007669"/>
    <property type="project" value="UniProtKB-UniRule"/>
</dbReference>
<dbReference type="InterPro" id="IPR017961">
    <property type="entry name" value="DNA_pol_Y-fam_little_finger"/>
</dbReference>
<dbReference type="GO" id="GO:0009432">
    <property type="term" value="P:SOS response"/>
    <property type="evidence" value="ECO:0007669"/>
    <property type="project" value="TreeGrafter"/>
</dbReference>
<dbReference type="Gene3D" id="1.10.150.20">
    <property type="entry name" value="5' to 3' exonuclease, C-terminal subdomain"/>
    <property type="match status" value="1"/>
</dbReference>
<dbReference type="InterPro" id="IPR043502">
    <property type="entry name" value="DNA/RNA_pol_sf"/>
</dbReference>
<feature type="site" description="Substrate discrimination" evidence="6">
    <location>
        <position position="14"/>
    </location>
</feature>
<keyword evidence="6" id="KW-0235">DNA replication</keyword>
<comment type="catalytic activity">
    <reaction evidence="6">
        <text>DNA(n) + a 2'-deoxyribonucleoside 5'-triphosphate = DNA(n+1) + diphosphate</text>
        <dbReference type="Rhea" id="RHEA:22508"/>
        <dbReference type="Rhea" id="RHEA-COMP:17339"/>
        <dbReference type="Rhea" id="RHEA-COMP:17340"/>
        <dbReference type="ChEBI" id="CHEBI:33019"/>
        <dbReference type="ChEBI" id="CHEBI:61560"/>
        <dbReference type="ChEBI" id="CHEBI:173112"/>
        <dbReference type="EC" id="2.7.7.7"/>
    </reaction>
</comment>
<dbReference type="InterPro" id="IPR050116">
    <property type="entry name" value="DNA_polymerase-Y"/>
</dbReference>
<comment type="subunit">
    <text evidence="6">Monomer.</text>
</comment>
<keyword evidence="2 6" id="KW-0515">Mutator protein</keyword>
<dbReference type="PROSITE" id="PS50173">
    <property type="entry name" value="UMUC"/>
    <property type="match status" value="1"/>
</dbReference>
<keyword evidence="6" id="KW-0479">Metal-binding</keyword>
<dbReference type="GO" id="GO:0006281">
    <property type="term" value="P:DNA repair"/>
    <property type="evidence" value="ECO:0007669"/>
    <property type="project" value="UniProtKB-UniRule"/>
</dbReference>
<dbReference type="PANTHER" id="PTHR11076">
    <property type="entry name" value="DNA REPAIR POLYMERASE UMUC / TRANSFERASE FAMILY MEMBER"/>
    <property type="match status" value="1"/>
</dbReference>
<dbReference type="Pfam" id="PF00817">
    <property type="entry name" value="IMS"/>
    <property type="match status" value="1"/>
</dbReference>
<dbReference type="Gene3D" id="3.30.70.270">
    <property type="match status" value="1"/>
</dbReference>
<dbReference type="GO" id="GO:0005829">
    <property type="term" value="C:cytosol"/>
    <property type="evidence" value="ECO:0007669"/>
    <property type="project" value="TreeGrafter"/>
</dbReference>
<gene>
    <name evidence="8" type="primary">dinB_4</name>
    <name evidence="6" type="synonym">dinB</name>
    <name evidence="8" type="ORF">FPLFYP42_01748</name>
</gene>
<dbReference type="PANTHER" id="PTHR11076:SF35">
    <property type="entry name" value="DNA REPAIR PROTEIN HOMOLOG YOBH"/>
    <property type="match status" value="1"/>
</dbReference>
<dbReference type="RefSeq" id="WP_156621415.1">
    <property type="nucleotide sequence ID" value="NZ_CACRUB010000031.1"/>
</dbReference>
<proteinExistence type="inferred from homology"/>
<keyword evidence="3 6" id="KW-0548">Nucleotidyltransferase</keyword>
<sequence>MERVVLHSDLNNCYASIECMLHPELRGKYIAVCGSTEDRHGIVLAKNQLAKKCGVKTGDVIWEAKQKCPQLTIVPPHMDQYLKFSKIVREIYMRYSSEVEAFGIDESWIELTGSPLLKERTPHEIADEIRNTVKSEVGLTVSIGISFNKIFAKLGSDMKKPDAVTEIGRDTFRDQVWPLPVSDLLYVGRATAEKLGRYCIRTIGDLANTERDILRSLLGINGEKIWAYANGLDASRVMPCDYTPPIKSIGHGITCTADLVSESEVRGVFLELSQDIGLKLRKQGLAANGVRITVRDNTLSHRQYQCKLPFPTQSYLEIYDAGIDLFHRRYSWSNNIRSLTISAIDLISADTPVQLDLWTDMSKHKRRIRLEETIEDIRRRFGLHAINFAAAGSMKIPVQSDIEYKMPSVMYQ</sequence>
<comment type="similarity">
    <text evidence="1 6">Belongs to the DNA polymerase type-Y family.</text>
</comment>
<evidence type="ECO:0000256" key="2">
    <source>
        <dbReference type="ARBA" id="ARBA00022457"/>
    </source>
</evidence>
<dbReference type="Gene3D" id="3.40.1170.60">
    <property type="match status" value="1"/>
</dbReference>
<dbReference type="InterPro" id="IPR022880">
    <property type="entry name" value="DNApol_IV"/>
</dbReference>
<dbReference type="EMBL" id="CACRUB010000031">
    <property type="protein sequence ID" value="VYU26160.1"/>
    <property type="molecule type" value="Genomic_DNA"/>
</dbReference>
<dbReference type="GO" id="GO:0003684">
    <property type="term" value="F:damaged DNA binding"/>
    <property type="evidence" value="ECO:0007669"/>
    <property type="project" value="InterPro"/>
</dbReference>
<dbReference type="InterPro" id="IPR001126">
    <property type="entry name" value="UmuC"/>
</dbReference>
<evidence type="ECO:0000313" key="8">
    <source>
        <dbReference type="EMBL" id="VYU26160.1"/>
    </source>
</evidence>
<name>A0A6N3DB58_FLAPL</name>
<feature type="binding site" evidence="6">
    <location>
        <position position="105"/>
    </location>
    <ligand>
        <name>Mg(2+)</name>
        <dbReference type="ChEBI" id="CHEBI:18420"/>
    </ligand>
</feature>
<dbReference type="HAMAP" id="MF_01113">
    <property type="entry name" value="DNApol_IV"/>
    <property type="match status" value="1"/>
</dbReference>
<keyword evidence="6" id="KW-0234">DNA repair</keyword>
<comment type="function">
    <text evidence="6">Poorly processive, error-prone DNA polymerase involved in untargeted mutagenesis. Copies undamaged DNA at stalled replication forks, which arise in vivo from mismatched or misaligned primer ends. These misaligned primers can be extended by PolIV. Exhibits no 3'-5' exonuclease (proofreading) activity. May be involved in translesional synthesis, in conjunction with the beta clamp from PolIII.</text>
</comment>
<evidence type="ECO:0000256" key="6">
    <source>
        <dbReference type="HAMAP-Rule" id="MF_01113"/>
    </source>
</evidence>
<keyword evidence="6" id="KW-0460">Magnesium</keyword>
<comment type="cofactor">
    <cofactor evidence="6">
        <name>Mg(2+)</name>
        <dbReference type="ChEBI" id="CHEBI:18420"/>
    </cofactor>
    <text evidence="6">Binds 2 magnesium ions per subunit.</text>
</comment>
<dbReference type="SUPFAM" id="SSF56672">
    <property type="entry name" value="DNA/RNA polymerases"/>
    <property type="match status" value="1"/>
</dbReference>
<evidence type="ECO:0000256" key="3">
    <source>
        <dbReference type="ARBA" id="ARBA00022695"/>
    </source>
</evidence>
<keyword evidence="4 6" id="KW-0227">DNA damage</keyword>
<evidence type="ECO:0000256" key="5">
    <source>
        <dbReference type="ARBA" id="ARBA00022932"/>
    </source>
</evidence>
<dbReference type="EC" id="2.7.7.7" evidence="6"/>
<dbReference type="GO" id="GO:0006261">
    <property type="term" value="P:DNA-templated DNA replication"/>
    <property type="evidence" value="ECO:0007669"/>
    <property type="project" value="UniProtKB-UniRule"/>
</dbReference>
<dbReference type="InterPro" id="IPR036775">
    <property type="entry name" value="DNA_pol_Y-fam_lit_finger_sf"/>
</dbReference>
<keyword evidence="6" id="KW-0238">DNA-binding</keyword>
<protein>
    <recommendedName>
        <fullName evidence="6">DNA polymerase IV</fullName>
        <shortName evidence="6">Pol IV</shortName>
        <ecNumber evidence="6">2.7.7.7</ecNumber>
    </recommendedName>
</protein>
<dbReference type="SUPFAM" id="SSF100879">
    <property type="entry name" value="Lesion bypass DNA polymerase (Y-family), little finger domain"/>
    <property type="match status" value="1"/>
</dbReference>
<evidence type="ECO:0000256" key="1">
    <source>
        <dbReference type="ARBA" id="ARBA00010945"/>
    </source>
</evidence>
<feature type="binding site" evidence="6">
    <location>
        <position position="9"/>
    </location>
    <ligand>
        <name>Mg(2+)</name>
        <dbReference type="ChEBI" id="CHEBI:18420"/>
    </ligand>
</feature>
<dbReference type="Pfam" id="PF11799">
    <property type="entry name" value="IMS_C"/>
    <property type="match status" value="1"/>
</dbReference>
<evidence type="ECO:0000259" key="7">
    <source>
        <dbReference type="PROSITE" id="PS50173"/>
    </source>
</evidence>
<dbReference type="InterPro" id="IPR043128">
    <property type="entry name" value="Rev_trsase/Diguanyl_cyclase"/>
</dbReference>